<evidence type="ECO:0000313" key="1">
    <source>
        <dbReference type="EMBL" id="EGQ4384426.1"/>
    </source>
</evidence>
<gene>
    <name evidence="1" type="ORF">EGV54_04880</name>
</gene>
<dbReference type="RefSeq" id="WP_140241680.1">
    <property type="nucleotide sequence ID" value="NZ_QGPB01000016.1"/>
</dbReference>
<proteinExistence type="predicted"/>
<comment type="caution">
    <text evidence="1">The sequence shown here is derived from an EMBL/GenBank/DDBJ whole genome shotgun (WGS) entry which is preliminary data.</text>
</comment>
<keyword evidence="2" id="KW-1185">Reference proteome</keyword>
<organism evidence="1 2">
    <name type="scientific">Staphylococcus pseudintermedius</name>
    <dbReference type="NCBI Taxonomy" id="283734"/>
    <lineage>
        <taxon>Bacteria</taxon>
        <taxon>Bacillati</taxon>
        <taxon>Bacillota</taxon>
        <taxon>Bacilli</taxon>
        <taxon>Bacillales</taxon>
        <taxon>Staphylococcaceae</taxon>
        <taxon>Staphylococcus</taxon>
        <taxon>Staphylococcus intermedius group</taxon>
    </lineage>
</organism>
<dbReference type="Proteomes" id="UP000600220">
    <property type="component" value="Unassembled WGS sequence"/>
</dbReference>
<dbReference type="EMBL" id="AAXKXX010000004">
    <property type="protein sequence ID" value="EGQ4384426.1"/>
    <property type="molecule type" value="Genomic_DNA"/>
</dbReference>
<dbReference type="AlphaFoldDB" id="A0A8H9ETN3"/>
<sequence length="430" mass="49686">MNNKFKAFREVITLLKNQDTSKLINKIANEMERKYRVPSGITHSFLNRELDDNFFDTTDIRLISLFILESFKVLGYEDGIQEYLTAGEINEAKQFDFHAFLEQDKITFPYDFQPVVKVNNVYSTKISVRQIAEFVDSKVINYNFDIQRESKLEKRIGKIIRKPTLNQKNIREMEKLLLEDGLKESTLFFNAAPMTSVNGDELIYDPESYTLTITEGTRLDVIDGFHRVLAAQNAYRENPTINFEFNVVFSNFTTAEAIKWQAQHSKATPWSKNRVAELQQESGGAKVVKAIKDKDAIFEDVIKTTNSTAGGGSIAFSELSKYIDELFKVETRRDQVSTVQEVSEVILAYIDLREINNTFNTRIYIYAFLKYYVESGLTIKEFIDEAHKAVDYLKNNEVNFRIEMANQSIKKVQSEAIKNIKILFEKARVK</sequence>
<evidence type="ECO:0000313" key="2">
    <source>
        <dbReference type="Proteomes" id="UP000600220"/>
    </source>
</evidence>
<name>A0A8H9ETN3_STAPS</name>
<reference evidence="1 2" key="1">
    <citation type="submission" date="2018-11" db="EMBL/GenBank/DDBJ databases">
        <authorList>
            <consortium name="Veterinary Laboratory Investigation and Response Network"/>
        </authorList>
    </citation>
    <scope>NUCLEOTIDE SEQUENCE [LARGE SCALE GENOMIC DNA]</scope>
    <source>
        <strain evidence="1 2">SPSE-18-VL-LA-PA-Ryan-0021</strain>
    </source>
</reference>
<accession>A0A8H9ETN3</accession>
<protein>
    <submittedName>
        <fullName evidence="1">Uncharacterized protein</fullName>
    </submittedName>
</protein>